<reference evidence="1 2" key="1">
    <citation type="submission" date="2014-04" db="EMBL/GenBank/DDBJ databases">
        <authorList>
            <consortium name="DOE Joint Genome Institute"/>
            <person name="Kuo A."/>
            <person name="Kohler A."/>
            <person name="Nagy L.G."/>
            <person name="Floudas D."/>
            <person name="Copeland A."/>
            <person name="Barry K.W."/>
            <person name="Cichocki N."/>
            <person name="Veneault-Fourrey C."/>
            <person name="LaButti K."/>
            <person name="Lindquist E.A."/>
            <person name="Lipzen A."/>
            <person name="Lundell T."/>
            <person name="Morin E."/>
            <person name="Murat C."/>
            <person name="Sun H."/>
            <person name="Tunlid A."/>
            <person name="Henrissat B."/>
            <person name="Grigoriev I.V."/>
            <person name="Hibbett D.S."/>
            <person name="Martin F."/>
            <person name="Nordberg H.P."/>
            <person name="Cantor M.N."/>
            <person name="Hua S.X."/>
        </authorList>
    </citation>
    <scope>NUCLEOTIDE SEQUENCE [LARGE SCALE GENOMIC DNA]</scope>
    <source>
        <strain evidence="1 2">LaAM-08-1</strain>
    </source>
</reference>
<evidence type="ECO:0000313" key="1">
    <source>
        <dbReference type="EMBL" id="KIJ92307.1"/>
    </source>
</evidence>
<dbReference type="Proteomes" id="UP000054477">
    <property type="component" value="Unassembled WGS sequence"/>
</dbReference>
<accession>A0A0C9X7B7</accession>
<dbReference type="HOGENOM" id="CLU_2400030_0_0_1"/>
<protein>
    <submittedName>
        <fullName evidence="1">Uncharacterized protein</fullName>
    </submittedName>
</protein>
<reference evidence="2" key="2">
    <citation type="submission" date="2015-01" db="EMBL/GenBank/DDBJ databases">
        <title>Evolutionary Origins and Diversification of the Mycorrhizal Mutualists.</title>
        <authorList>
            <consortium name="DOE Joint Genome Institute"/>
            <consortium name="Mycorrhizal Genomics Consortium"/>
            <person name="Kohler A."/>
            <person name="Kuo A."/>
            <person name="Nagy L.G."/>
            <person name="Floudas D."/>
            <person name="Copeland A."/>
            <person name="Barry K.W."/>
            <person name="Cichocki N."/>
            <person name="Veneault-Fourrey C."/>
            <person name="LaButti K."/>
            <person name="Lindquist E.A."/>
            <person name="Lipzen A."/>
            <person name="Lundell T."/>
            <person name="Morin E."/>
            <person name="Murat C."/>
            <person name="Riley R."/>
            <person name="Ohm R."/>
            <person name="Sun H."/>
            <person name="Tunlid A."/>
            <person name="Henrissat B."/>
            <person name="Grigoriev I.V."/>
            <person name="Hibbett D.S."/>
            <person name="Martin F."/>
        </authorList>
    </citation>
    <scope>NUCLEOTIDE SEQUENCE [LARGE SCALE GENOMIC DNA]</scope>
    <source>
        <strain evidence="2">LaAM-08-1</strain>
    </source>
</reference>
<evidence type="ECO:0000313" key="2">
    <source>
        <dbReference type="Proteomes" id="UP000054477"/>
    </source>
</evidence>
<dbReference type="EMBL" id="KN838920">
    <property type="protein sequence ID" value="KIJ92307.1"/>
    <property type="molecule type" value="Genomic_DNA"/>
</dbReference>
<organism evidence="1 2">
    <name type="scientific">Laccaria amethystina LaAM-08-1</name>
    <dbReference type="NCBI Taxonomy" id="1095629"/>
    <lineage>
        <taxon>Eukaryota</taxon>
        <taxon>Fungi</taxon>
        <taxon>Dikarya</taxon>
        <taxon>Basidiomycota</taxon>
        <taxon>Agaricomycotina</taxon>
        <taxon>Agaricomycetes</taxon>
        <taxon>Agaricomycetidae</taxon>
        <taxon>Agaricales</taxon>
        <taxon>Agaricineae</taxon>
        <taxon>Hydnangiaceae</taxon>
        <taxon>Laccaria</taxon>
    </lineage>
</organism>
<gene>
    <name evidence="1" type="ORF">K443DRAFT_685356</name>
</gene>
<keyword evidence="2" id="KW-1185">Reference proteome</keyword>
<name>A0A0C9X7B7_9AGAR</name>
<dbReference type="AlphaFoldDB" id="A0A0C9X7B7"/>
<sequence length="93" mass="10465">MVGVGDGRNDEGNIRQCSPLITEVSSNWWRNKRTLKQPTGSVIPTPRHPERVASSEQVLGDEFSRWRSWVAPPCSTESSPSFDYGLKVTFQKT</sequence>
<proteinExistence type="predicted"/>